<organism evidence="3 4">
    <name type="scientific">Cercopithifilaria johnstoni</name>
    <dbReference type="NCBI Taxonomy" id="2874296"/>
    <lineage>
        <taxon>Eukaryota</taxon>
        <taxon>Metazoa</taxon>
        <taxon>Ecdysozoa</taxon>
        <taxon>Nematoda</taxon>
        <taxon>Chromadorea</taxon>
        <taxon>Rhabditida</taxon>
        <taxon>Spirurina</taxon>
        <taxon>Spiruromorpha</taxon>
        <taxon>Filarioidea</taxon>
        <taxon>Onchocercidae</taxon>
        <taxon>Cercopithifilaria</taxon>
    </lineage>
</organism>
<evidence type="ECO:0000259" key="2">
    <source>
        <dbReference type="PROSITE" id="PS50174"/>
    </source>
</evidence>
<accession>A0A8J2MQG0</accession>
<proteinExistence type="predicted"/>
<evidence type="ECO:0000313" key="3">
    <source>
        <dbReference type="EMBL" id="CAG9536655.1"/>
    </source>
</evidence>
<dbReference type="InterPro" id="IPR036770">
    <property type="entry name" value="Ankyrin_rpt-contain_sf"/>
</dbReference>
<evidence type="ECO:0000256" key="1">
    <source>
        <dbReference type="PROSITE-ProRule" id="PRU00023"/>
    </source>
</evidence>
<dbReference type="SMART" id="SM00248">
    <property type="entry name" value="ANK"/>
    <property type="match status" value="2"/>
</dbReference>
<dbReference type="InterPro" id="IPR002110">
    <property type="entry name" value="Ankyrin_rpt"/>
</dbReference>
<feature type="repeat" description="ANK" evidence="1">
    <location>
        <begin position="133"/>
        <end position="165"/>
    </location>
</feature>
<dbReference type="InterPro" id="IPR000467">
    <property type="entry name" value="G_patch_dom"/>
</dbReference>
<sequence>MDWSGNTCLIGKCKQMQFIRANPSTGIQDGIAKSALRPTICGKEIRSFYETLLAEPSTSVVVPDITMTVKLEKIKNSNQHPWKFTKLSNKISKRHDDTARNCEQFFKNAANGNMQGIMDYCEKGMDSNVSDQYGWTALMCASYAGHLNIVKYLLSMGVDISKRSKSGETAADFALKCGHHEIYRYIFSYKKEKSEVTSESSLRKIRESGKLVKSTRFCDACQCTYVGEAHLSSVVHLLETRKPVLDQGYGIPEWNKGYRILRRSGWNEFEGLGRDATGRRYPIKTMLKRDKLGLGFATFDARKVTHFKTSDVNTGNLGLATREKEMKDHRKRILHEKIFERRFRSMFRDE</sequence>
<keyword evidence="1" id="KW-0040">ANK repeat</keyword>
<dbReference type="Pfam" id="PF12796">
    <property type="entry name" value="Ank_2"/>
    <property type="match status" value="1"/>
</dbReference>
<dbReference type="InterPro" id="IPR039146">
    <property type="entry name" value="GPANK1"/>
</dbReference>
<dbReference type="Proteomes" id="UP000746747">
    <property type="component" value="Unassembled WGS sequence"/>
</dbReference>
<dbReference type="PROSITE" id="PS50297">
    <property type="entry name" value="ANK_REP_REGION"/>
    <property type="match status" value="1"/>
</dbReference>
<dbReference type="Gene3D" id="1.25.40.20">
    <property type="entry name" value="Ankyrin repeat-containing domain"/>
    <property type="match status" value="1"/>
</dbReference>
<dbReference type="EMBL" id="CAKAEH010001471">
    <property type="protein sequence ID" value="CAG9536655.1"/>
    <property type="molecule type" value="Genomic_DNA"/>
</dbReference>
<name>A0A8J2MQG0_9BILA</name>
<evidence type="ECO:0000313" key="4">
    <source>
        <dbReference type="Proteomes" id="UP000746747"/>
    </source>
</evidence>
<dbReference type="AlphaFoldDB" id="A0A8J2MQG0"/>
<dbReference type="PROSITE" id="PS50174">
    <property type="entry name" value="G_PATCH"/>
    <property type="match status" value="1"/>
</dbReference>
<keyword evidence="4" id="KW-1185">Reference proteome</keyword>
<feature type="domain" description="G-patch" evidence="2">
    <location>
        <begin position="253"/>
        <end position="299"/>
    </location>
</feature>
<dbReference type="OrthoDB" id="20282at2759"/>
<dbReference type="PANTHER" id="PTHR20923">
    <property type="entry name" value="BAT4 PROTEIN-RELATED"/>
    <property type="match status" value="1"/>
</dbReference>
<dbReference type="PANTHER" id="PTHR20923:SF1">
    <property type="entry name" value="G PATCH DOMAIN AND ANKYRIN REPEAT-CONTAINING PROTEIN 1"/>
    <property type="match status" value="1"/>
</dbReference>
<protein>
    <recommendedName>
        <fullName evidence="2">G-patch domain-containing protein</fullName>
    </recommendedName>
</protein>
<dbReference type="Pfam" id="PF01585">
    <property type="entry name" value="G-patch"/>
    <property type="match status" value="1"/>
</dbReference>
<dbReference type="PROSITE" id="PS50088">
    <property type="entry name" value="ANK_REPEAT"/>
    <property type="match status" value="1"/>
</dbReference>
<gene>
    <name evidence="3" type="ORF">CJOHNSTONI_LOCUS6555</name>
</gene>
<dbReference type="GO" id="GO:0003676">
    <property type="term" value="F:nucleic acid binding"/>
    <property type="evidence" value="ECO:0007669"/>
    <property type="project" value="InterPro"/>
</dbReference>
<dbReference type="SMART" id="SM00443">
    <property type="entry name" value="G_patch"/>
    <property type="match status" value="1"/>
</dbReference>
<reference evidence="3" key="1">
    <citation type="submission" date="2021-09" db="EMBL/GenBank/DDBJ databases">
        <authorList>
            <consortium name="Pathogen Informatics"/>
        </authorList>
    </citation>
    <scope>NUCLEOTIDE SEQUENCE</scope>
</reference>
<dbReference type="SUPFAM" id="SSF48403">
    <property type="entry name" value="Ankyrin repeat"/>
    <property type="match status" value="1"/>
</dbReference>
<comment type="caution">
    <text evidence="3">The sequence shown here is derived from an EMBL/GenBank/DDBJ whole genome shotgun (WGS) entry which is preliminary data.</text>
</comment>